<feature type="domain" description="ABC transporter" evidence="9">
    <location>
        <begin position="95"/>
        <end position="318"/>
    </location>
</feature>
<keyword evidence="5" id="KW-0067">ATP-binding</keyword>
<evidence type="ECO:0000313" key="10">
    <source>
        <dbReference type="EMBL" id="KAI6652073.1"/>
    </source>
</evidence>
<dbReference type="PROSITE" id="PS50893">
    <property type="entry name" value="ABC_TRANSPORTER_2"/>
    <property type="match status" value="1"/>
</dbReference>
<dbReference type="SMART" id="SM00382">
    <property type="entry name" value="AAA"/>
    <property type="match status" value="1"/>
</dbReference>
<keyword evidence="4" id="KW-0547">Nucleotide-binding</keyword>
<keyword evidence="7 8" id="KW-0472">Membrane</keyword>
<dbReference type="PANTHER" id="PTHR24223:SF330">
    <property type="entry name" value="ATP-BINDING CASSETTE SUB-FAMILY C MEMBER 10"/>
    <property type="match status" value="1"/>
</dbReference>
<evidence type="ECO:0000259" key="9">
    <source>
        <dbReference type="PROSITE" id="PS50893"/>
    </source>
</evidence>
<dbReference type="GO" id="GO:0016020">
    <property type="term" value="C:membrane"/>
    <property type="evidence" value="ECO:0007669"/>
    <property type="project" value="UniProtKB-SubCell"/>
</dbReference>
<dbReference type="InterPro" id="IPR027417">
    <property type="entry name" value="P-loop_NTPase"/>
</dbReference>
<keyword evidence="2" id="KW-0813">Transport</keyword>
<dbReference type="InterPro" id="IPR003593">
    <property type="entry name" value="AAA+_ATPase"/>
</dbReference>
<organism evidence="10 11">
    <name type="scientific">Oopsacas minuta</name>
    <dbReference type="NCBI Taxonomy" id="111878"/>
    <lineage>
        <taxon>Eukaryota</taxon>
        <taxon>Metazoa</taxon>
        <taxon>Porifera</taxon>
        <taxon>Hexactinellida</taxon>
        <taxon>Hexasterophora</taxon>
        <taxon>Lyssacinosida</taxon>
        <taxon>Leucopsacidae</taxon>
        <taxon>Oopsacas</taxon>
    </lineage>
</organism>
<evidence type="ECO:0000256" key="5">
    <source>
        <dbReference type="ARBA" id="ARBA00022840"/>
    </source>
</evidence>
<gene>
    <name evidence="10" type="ORF">LOD99_4618</name>
</gene>
<dbReference type="SUPFAM" id="SSF52540">
    <property type="entry name" value="P-loop containing nucleoside triphosphate hydrolases"/>
    <property type="match status" value="1"/>
</dbReference>
<dbReference type="PANTHER" id="PTHR24223">
    <property type="entry name" value="ATP-BINDING CASSETTE SUB-FAMILY C"/>
    <property type="match status" value="1"/>
</dbReference>
<evidence type="ECO:0000256" key="3">
    <source>
        <dbReference type="ARBA" id="ARBA00022692"/>
    </source>
</evidence>
<proteinExistence type="predicted"/>
<evidence type="ECO:0000256" key="8">
    <source>
        <dbReference type="SAM" id="Phobius"/>
    </source>
</evidence>
<dbReference type="InterPro" id="IPR003439">
    <property type="entry name" value="ABC_transporter-like_ATP-bd"/>
</dbReference>
<evidence type="ECO:0000256" key="1">
    <source>
        <dbReference type="ARBA" id="ARBA00004141"/>
    </source>
</evidence>
<evidence type="ECO:0000256" key="2">
    <source>
        <dbReference type="ARBA" id="ARBA00022448"/>
    </source>
</evidence>
<keyword evidence="6 8" id="KW-1133">Transmembrane helix</keyword>
<protein>
    <submittedName>
        <fullName evidence="10">Multidrug resistance-associated protein 7</fullName>
    </submittedName>
</protein>
<dbReference type="Pfam" id="PF00005">
    <property type="entry name" value="ABC_tran"/>
    <property type="match status" value="1"/>
</dbReference>
<comment type="subcellular location">
    <subcellularLocation>
        <location evidence="1">Membrane</location>
        <topology evidence="1">Multi-pass membrane protein</topology>
    </subcellularLocation>
</comment>
<name>A0AAV7JTP9_9METZ</name>
<dbReference type="GO" id="GO:0005524">
    <property type="term" value="F:ATP binding"/>
    <property type="evidence" value="ECO:0007669"/>
    <property type="project" value="UniProtKB-KW"/>
</dbReference>
<keyword evidence="3 8" id="KW-0812">Transmembrane</keyword>
<dbReference type="InterPro" id="IPR050173">
    <property type="entry name" value="ABC_transporter_C-like"/>
</dbReference>
<dbReference type="CDD" id="cd03250">
    <property type="entry name" value="ABCC_MRP_domain1"/>
    <property type="match status" value="1"/>
</dbReference>
<reference evidence="10 11" key="1">
    <citation type="journal article" date="2023" name="BMC Biol.">
        <title>The compact genome of the sponge Oopsacas minuta (Hexactinellida) is lacking key metazoan core genes.</title>
        <authorList>
            <person name="Santini S."/>
            <person name="Schenkelaars Q."/>
            <person name="Jourda C."/>
            <person name="Duchesne M."/>
            <person name="Belahbib H."/>
            <person name="Rocher C."/>
            <person name="Selva M."/>
            <person name="Riesgo A."/>
            <person name="Vervoort M."/>
            <person name="Leys S.P."/>
            <person name="Kodjabachian L."/>
            <person name="Le Bivic A."/>
            <person name="Borchiellini C."/>
            <person name="Claverie J.M."/>
            <person name="Renard E."/>
        </authorList>
    </citation>
    <scope>NUCLEOTIDE SEQUENCE [LARGE SCALE GENOMIC DNA]</scope>
    <source>
        <strain evidence="10">SPO-2</strain>
    </source>
</reference>
<dbReference type="FunFam" id="3.40.50.300:FF:000997">
    <property type="entry name" value="Multidrug resistance-associated protein 1"/>
    <property type="match status" value="1"/>
</dbReference>
<dbReference type="AlphaFoldDB" id="A0AAV7JTP9"/>
<keyword evidence="11" id="KW-1185">Reference proteome</keyword>
<evidence type="ECO:0000313" key="11">
    <source>
        <dbReference type="Proteomes" id="UP001165289"/>
    </source>
</evidence>
<dbReference type="GO" id="GO:0042626">
    <property type="term" value="F:ATPase-coupled transmembrane transporter activity"/>
    <property type="evidence" value="ECO:0007669"/>
    <property type="project" value="TreeGrafter"/>
</dbReference>
<evidence type="ECO:0000256" key="7">
    <source>
        <dbReference type="ARBA" id="ARBA00023136"/>
    </source>
</evidence>
<evidence type="ECO:0000256" key="6">
    <source>
        <dbReference type="ARBA" id="ARBA00022989"/>
    </source>
</evidence>
<sequence>MILANLLFSYSLSLSLFLFLQVFTSVSLFAILIGPLNGFPLVLQWIAEAWVSLGRLNKFLSVQELNEERYYSMQQPDDPSIVLAVQRGKFSWDSNKKNKKIRETIERPTLKCINVVIHSGQFVGIVGQVGSGKSSIFSALTMELNKREGSIYYKHLREGFGIVSQESWIQHGTIRSNILFGMEYNADLYERVVSACALLPDFALAYNSDLTEVGENGVNLSGGQKARINLARACYQQKPCLLLDDPLSAVDANVAQHILANCLHKLLSRKTRILITHRVELLKSVDVVFVINEGKVVTAGSPDKILPSVESSFEVERMKGVVKTDEITEVVANDINGDGAVLVKEEEKCTGPVKPKIYWSYWRSIGHVFAFLILLTMLIMESSKRITDVWLSIWTTANITQNHTNNNISIVQVKISDIRHVRISTGRQV</sequence>
<evidence type="ECO:0000256" key="4">
    <source>
        <dbReference type="ARBA" id="ARBA00022741"/>
    </source>
</evidence>
<dbReference type="GO" id="GO:0016887">
    <property type="term" value="F:ATP hydrolysis activity"/>
    <property type="evidence" value="ECO:0007669"/>
    <property type="project" value="InterPro"/>
</dbReference>
<dbReference type="EMBL" id="JAKMXF010000300">
    <property type="protein sequence ID" value="KAI6652073.1"/>
    <property type="molecule type" value="Genomic_DNA"/>
</dbReference>
<dbReference type="Proteomes" id="UP001165289">
    <property type="component" value="Unassembled WGS sequence"/>
</dbReference>
<feature type="transmembrane region" description="Helical" evidence="8">
    <location>
        <begin position="12"/>
        <end position="34"/>
    </location>
</feature>
<accession>A0AAV7JTP9</accession>
<comment type="caution">
    <text evidence="10">The sequence shown here is derived from an EMBL/GenBank/DDBJ whole genome shotgun (WGS) entry which is preliminary data.</text>
</comment>
<dbReference type="Gene3D" id="3.40.50.300">
    <property type="entry name" value="P-loop containing nucleotide triphosphate hydrolases"/>
    <property type="match status" value="1"/>
</dbReference>